<feature type="region of interest" description="Disordered" evidence="2">
    <location>
        <begin position="796"/>
        <end position="862"/>
    </location>
</feature>
<feature type="compositionally biased region" description="Polar residues" evidence="2">
    <location>
        <begin position="687"/>
        <end position="700"/>
    </location>
</feature>
<reference evidence="4" key="1">
    <citation type="submission" date="2014-03" db="EMBL/GenBank/DDBJ databases">
        <authorList>
            <person name="Casaregola S."/>
        </authorList>
    </citation>
    <scope>NUCLEOTIDE SEQUENCE [LARGE SCALE GENOMIC DNA]</scope>
    <source>
        <strain evidence="4">CLIB 918</strain>
    </source>
</reference>
<feature type="region of interest" description="Disordered" evidence="2">
    <location>
        <begin position="901"/>
        <end position="925"/>
    </location>
</feature>
<gene>
    <name evidence="4" type="ORF">BN980_GECA03s02034g</name>
</gene>
<feature type="region of interest" description="Disordered" evidence="2">
    <location>
        <begin position="728"/>
        <end position="754"/>
    </location>
</feature>
<feature type="region of interest" description="Disordered" evidence="2">
    <location>
        <begin position="78"/>
        <end position="169"/>
    </location>
</feature>
<feature type="compositionally biased region" description="Low complexity" evidence="2">
    <location>
        <begin position="665"/>
        <end position="679"/>
    </location>
</feature>
<dbReference type="EMBL" id="CCBN010000003">
    <property type="protein sequence ID" value="CDO52444.1"/>
    <property type="molecule type" value="Genomic_DNA"/>
</dbReference>
<protein>
    <recommendedName>
        <fullName evidence="3">DUF3835 domain-containing protein</fullName>
    </recommendedName>
</protein>
<feature type="compositionally biased region" description="Low complexity" evidence="2">
    <location>
        <begin position="729"/>
        <end position="750"/>
    </location>
</feature>
<keyword evidence="5" id="KW-1185">Reference proteome</keyword>
<feature type="compositionally biased region" description="Basic and acidic residues" evidence="2">
    <location>
        <begin position="316"/>
        <end position="330"/>
    </location>
</feature>
<feature type="compositionally biased region" description="Basic and acidic residues" evidence="2">
    <location>
        <begin position="808"/>
        <end position="833"/>
    </location>
</feature>
<organism evidence="4 5">
    <name type="scientific">Geotrichum candidum</name>
    <name type="common">Oospora lactis</name>
    <name type="synonym">Dipodascus geotrichum</name>
    <dbReference type="NCBI Taxonomy" id="1173061"/>
    <lineage>
        <taxon>Eukaryota</taxon>
        <taxon>Fungi</taxon>
        <taxon>Dikarya</taxon>
        <taxon>Ascomycota</taxon>
        <taxon>Saccharomycotina</taxon>
        <taxon>Dipodascomycetes</taxon>
        <taxon>Dipodascales</taxon>
        <taxon>Dipodascaceae</taxon>
        <taxon>Geotrichum</taxon>
    </lineage>
</organism>
<proteinExistence type="predicted"/>
<feature type="compositionally biased region" description="Basic and acidic residues" evidence="2">
    <location>
        <begin position="94"/>
        <end position="112"/>
    </location>
</feature>
<accession>A0A0J9X5L2</accession>
<name>A0A0J9X5L2_GEOCN</name>
<feature type="region of interest" description="Disordered" evidence="2">
    <location>
        <begin position="546"/>
        <end position="700"/>
    </location>
</feature>
<feature type="compositionally biased region" description="Polar residues" evidence="2">
    <location>
        <begin position="126"/>
        <end position="145"/>
    </location>
</feature>
<dbReference type="OrthoDB" id="4097130at2759"/>
<feature type="coiled-coil region" evidence="1">
    <location>
        <begin position="11"/>
        <end position="59"/>
    </location>
</feature>
<feature type="region of interest" description="Disordered" evidence="2">
    <location>
        <begin position="368"/>
        <end position="405"/>
    </location>
</feature>
<evidence type="ECO:0000256" key="2">
    <source>
        <dbReference type="SAM" id="MobiDB-lite"/>
    </source>
</evidence>
<evidence type="ECO:0000313" key="4">
    <source>
        <dbReference type="EMBL" id="CDO52444.1"/>
    </source>
</evidence>
<evidence type="ECO:0000313" key="5">
    <source>
        <dbReference type="Proteomes" id="UP000242525"/>
    </source>
</evidence>
<feature type="compositionally biased region" description="Polar residues" evidence="2">
    <location>
        <begin position="589"/>
        <end position="600"/>
    </location>
</feature>
<feature type="compositionally biased region" description="Low complexity" evidence="2">
    <location>
        <begin position="265"/>
        <end position="279"/>
    </location>
</feature>
<dbReference type="Pfam" id="PF12927">
    <property type="entry name" value="DUF3835"/>
    <property type="match status" value="2"/>
</dbReference>
<dbReference type="STRING" id="1173061.A0A0J9X5L2"/>
<feature type="domain" description="DUF3835" evidence="3">
    <location>
        <begin position="857"/>
        <end position="918"/>
    </location>
</feature>
<comment type="caution">
    <text evidence="4">The sequence shown here is derived from an EMBL/GenBank/DDBJ whole genome shotgun (WGS) entry which is preliminary data.</text>
</comment>
<keyword evidence="1" id="KW-0175">Coiled coil</keyword>
<feature type="domain" description="DUF3835" evidence="3">
    <location>
        <begin position="513"/>
        <end position="569"/>
    </location>
</feature>
<evidence type="ECO:0000259" key="3">
    <source>
        <dbReference type="Pfam" id="PF12927"/>
    </source>
</evidence>
<feature type="compositionally biased region" description="Basic and acidic residues" evidence="2">
    <location>
        <begin position="217"/>
        <end position="239"/>
    </location>
</feature>
<feature type="compositionally biased region" description="Acidic residues" evidence="2">
    <location>
        <begin position="369"/>
        <end position="397"/>
    </location>
</feature>
<sequence length="925" mass="102806">MSTSATLDDFKASILARLKGVEEKKEQAEKTRSDYIRLRDNINARISEVDIEISDLETQIESGLKAISDLERIVEDEKKLQQTSLSTNAVRPEPIMERPEPVAKEVGAKKQTENAATPGKIETEPKQLQSGVKANTTKSVGTENVISAKEENKPDKEETEEDPFMSEDGLPIMEIYEELDDDENIISSHARPQRSQQLVDFANGPLAEVLKMEDKIAADKKKKAEEASKPKSYGPEKPDWMVQKKPNPYDPPSLQPKPIKKLIKSDSTSATDAATAVDVQSKEKPVAENPTEQGSNDGKIDSAKVEPVVEPTMKTLENKSTLKESAEDTKTSQQEDGITIEPLKSEDERFEKVAHIPKEDLVELQIIADNEDTESDFEVGEDWEYNEEDYDDEESEDEFGRTRGSLFPFSIPHTIQKSIEEKRTKSAASLALKTSIKHDDNNESAIISKEIEESETKEITISSSDNNKRQVRFAETVNVKTFEKDPREVHGNIHGNMQNLFEIAREQMEQNGRQPAATSFEQQLESLLYSDGAPQDEDSEYEKITTPVVDEETEVKNAPKISRFKAARLNTKRQEEQQQQLSDGAKDPVSTNVSPINTNIIERDFVPIDNNGQSSSSSKPPTATTPKVPLSHFSASSQASASTLSSNLSSPNKVLASNPREEKSSNPTTDNNSATSSTSRQSVFKRLNSNKNKNRFPTSSRIEEVKSEEVSAVSASVGDVSKFTIPLRTVDNNNDSTSNVPTSSSSSSSTRQGIHTITPGLAQGMGSLLSAEVLAKAEDYYQQSLLSEEDFIKAHMPESDEEEDNKDDTDGGKEKEDYQDRPIIEENLIEREFAPPVDSRGMGYVPAKYLHGDDDGNESDDEDFTVSRAEIAKEYQKIRQSLIYQTGGYGKSIEELELEPVDEDGNAKKVSRFKAARLSTRRTPQ</sequence>
<dbReference type="Proteomes" id="UP000242525">
    <property type="component" value="Unassembled WGS sequence"/>
</dbReference>
<feature type="compositionally biased region" description="Low complexity" evidence="2">
    <location>
        <begin position="614"/>
        <end position="650"/>
    </location>
</feature>
<feature type="region of interest" description="Disordered" evidence="2">
    <location>
        <begin position="217"/>
        <end position="346"/>
    </location>
</feature>
<dbReference type="AlphaFoldDB" id="A0A0J9X5L2"/>
<dbReference type="InterPro" id="IPR024325">
    <property type="entry name" value="DUF3835"/>
</dbReference>
<evidence type="ECO:0000256" key="1">
    <source>
        <dbReference type="SAM" id="Coils"/>
    </source>
</evidence>